<feature type="compositionally biased region" description="Acidic residues" evidence="1">
    <location>
        <begin position="1343"/>
        <end position="1361"/>
    </location>
</feature>
<feature type="region of interest" description="Disordered" evidence="1">
    <location>
        <begin position="303"/>
        <end position="331"/>
    </location>
</feature>
<evidence type="ECO:0000256" key="1">
    <source>
        <dbReference type="SAM" id="MobiDB-lite"/>
    </source>
</evidence>
<feature type="compositionally biased region" description="Low complexity" evidence="1">
    <location>
        <begin position="1232"/>
        <end position="1241"/>
    </location>
</feature>
<dbReference type="STRING" id="401625.A0A0P1BCU8"/>
<dbReference type="OrthoDB" id="3366973at2759"/>
<reference evidence="2 3" key="1">
    <citation type="submission" date="2014-09" db="EMBL/GenBank/DDBJ databases">
        <authorList>
            <person name="Magalhaes I.L.F."/>
            <person name="Oliveira U."/>
            <person name="Santos F.R."/>
            <person name="Vidigal T.H.D.A."/>
            <person name="Brescovit A.D."/>
            <person name="Santos A.J."/>
        </authorList>
    </citation>
    <scope>NUCLEOTIDE SEQUENCE [LARGE SCALE GENOMIC DNA]</scope>
</reference>
<feature type="compositionally biased region" description="Polar residues" evidence="1">
    <location>
        <begin position="815"/>
        <end position="830"/>
    </location>
</feature>
<feature type="region of interest" description="Disordered" evidence="1">
    <location>
        <begin position="233"/>
        <end position="289"/>
    </location>
</feature>
<feature type="region of interest" description="Disordered" evidence="1">
    <location>
        <begin position="1496"/>
        <end position="1521"/>
    </location>
</feature>
<feature type="compositionally biased region" description="Polar residues" evidence="1">
    <location>
        <begin position="1090"/>
        <end position="1099"/>
    </location>
</feature>
<dbReference type="Proteomes" id="UP000054845">
    <property type="component" value="Unassembled WGS sequence"/>
</dbReference>
<feature type="compositionally biased region" description="Acidic residues" evidence="1">
    <location>
        <begin position="253"/>
        <end position="270"/>
    </location>
</feature>
<feature type="region of interest" description="Disordered" evidence="1">
    <location>
        <begin position="606"/>
        <end position="629"/>
    </location>
</feature>
<feature type="compositionally biased region" description="Low complexity" evidence="1">
    <location>
        <begin position="610"/>
        <end position="622"/>
    </location>
</feature>
<protein>
    <submittedName>
        <fullName evidence="2">Uncharacterized protein</fullName>
    </submittedName>
</protein>
<feature type="region of interest" description="Disordered" evidence="1">
    <location>
        <begin position="492"/>
        <end position="548"/>
    </location>
</feature>
<sequence length="1644" mass="177862">MTSSADLKERAAAISAGVKLLPMLLTHPPYIPASMKSDELNQRHRLLDMQPEEDGYLFSDVFGHAPGTATRVTSRIQALQQQLEALLGIQPSAASAVKKVVGEVTFSAPEQTFALACVSLGNTNSKKPLLDLVLRRAMGVSEDDAAGVWKFDNLVPAGTLPGAWVNSLQQAYETHRQEQVRASIARQAGRDRNVSMDSANIPNFDRSYSDRSLGTTRTYNSFATAASSFEEEHIAKPQADASAKASPGAEYITDPDEFWGGVDDDEEGDSAQDQAQKPATEAPEAEQKAEDDYWARYDLQQPAAEGHRSSVNGEQHGGDVDGVGSTQGLSSAHSANHFSDFFSVGSAIAGAEHRELSLHATGMTSPVQVHNEPTLASGGLTVQALDRHDAKPQQPEWWEIPNGITEREPARPKLGRLSSIRSDATDYGTDTLQDHRSQSTHADGIFTLPSTSDILPHEDPDVGVEGDEERAIADVVTGEVFALDPIPEAIDHQATDDPYEDEEPASPRDSSKDNFGLDTIPDATAGQDFDSDEPASSKAAAPDVGQAEQSILEPDGNALVSQGGPKVIIAKPSREHLVADSLEAPKDEELEAAEAEDELGAVLSRSRAGSLLPSSPTASLSSVMAPRPPRSVVSVQSYFDTPADMELADLEAFYRARDQKRQEEKRERIRRGGQLPGIDDDENRGFKSPSSHQSPATRERSLSIKDLDPITALGIAPKSARESDQPRKVVRNASMDALRRLAEQQERESNMQWGGVAGSERSGQSSGSKSGQKGFGFGSFLQMAPSEVTDVSSVSFAKEPPLPSPMYLAEVNDPFLSQNDSHHQATSTLEATDKVPELSQSNEEANESDENATALPRGRLQQGEADTILEHLEGVEAREAPEDEAADEQHNLDLTLDDEEATDIGHAIASEMQLDSQEAQLVMEELDQQDLDPQISQVAIGEEKSDGNDAMDDESANQKELYLPLPEARSFLPSEAFNLKVRHAIDSPNASEGDSLVRQVTNSMRGHGKGRARVSPGDSSVIAASDSFMPGAASDASVRPLFGSRQGSWPSQTDSPDSVPGKLAARALRPPRTRFNLETFQETDFDDGKSISSTQQQLGLDSPSEAPVKLGLGASSNRSDLDGASIDHSVQSKPVKFRALGSAPPPSATSAHAANMLHDYLKQQRQQALQSKRDRVVQKQQQRTNQEKQVKDAGYFNINTYDDRTLERDAQQQVSGFADGNEARATNPRALTSSTSPTSSTLREVGDVMTISRDAARNSKPDAQAERFEAREERNAPQDEDETGEQSGLGLSKNADRADESQSDDESLHENFDIQEDAEIDADPEADRRVFGQESEPVSLELPLEEDEGPVADSSAEDEESDRAAEDAEDFTVNAEQPEGVEDEDEGTFEEGFVRSIAGHILNQGDDKRTSSWKRLSQSHDVAAGAVLPPSPPSEDKSPGFSHDNMRETWVQHGPSVLSTPAIRAGNQADESMLLQPLHPKQSEEFSISPAAATIAEPQEEPRRTSGIGARHQGQLPNGVQESEPMDLHQARSQGAQAARLRRQAAMSIRRRNDAAKAILRGVWDLLEEATAPAEGAQDNDAAGRLTEGEFVRLCREVAREQVARRGEADEAAREQALRPLIKIVKGDAIPNGGDNVAEEDFEE</sequence>
<evidence type="ECO:0000313" key="2">
    <source>
        <dbReference type="EMBL" id="CEH13630.1"/>
    </source>
</evidence>
<organism evidence="2 3">
    <name type="scientific">Ceraceosorus bombacis</name>
    <dbReference type="NCBI Taxonomy" id="401625"/>
    <lineage>
        <taxon>Eukaryota</taxon>
        <taxon>Fungi</taxon>
        <taxon>Dikarya</taxon>
        <taxon>Basidiomycota</taxon>
        <taxon>Ustilaginomycotina</taxon>
        <taxon>Exobasidiomycetes</taxon>
        <taxon>Ceraceosorales</taxon>
        <taxon>Ceraceosoraceae</taxon>
        <taxon>Ceraceosorus</taxon>
    </lineage>
</organism>
<feature type="region of interest" description="Disordered" evidence="1">
    <location>
        <begin position="1042"/>
        <end position="1061"/>
    </location>
</feature>
<feature type="compositionally biased region" description="Basic and acidic residues" evidence="1">
    <location>
        <begin position="1254"/>
        <end position="1277"/>
    </location>
</feature>
<feature type="compositionally biased region" description="Acidic residues" evidence="1">
    <location>
        <begin position="1313"/>
        <end position="1324"/>
    </location>
</feature>
<feature type="compositionally biased region" description="Low complexity" evidence="1">
    <location>
        <begin position="762"/>
        <end position="772"/>
    </location>
</feature>
<feature type="compositionally biased region" description="Basic and acidic residues" evidence="1">
    <location>
        <begin position="868"/>
        <end position="880"/>
    </location>
</feature>
<feature type="region of interest" description="Disordered" evidence="1">
    <location>
        <begin position="388"/>
        <end position="413"/>
    </location>
</feature>
<proteinExistence type="predicted"/>
<feature type="compositionally biased region" description="Polar residues" evidence="1">
    <location>
        <begin position="1045"/>
        <end position="1056"/>
    </location>
</feature>
<dbReference type="EMBL" id="CCYA01000221">
    <property type="protein sequence ID" value="CEH13630.1"/>
    <property type="molecule type" value="Genomic_DNA"/>
</dbReference>
<feature type="compositionally biased region" description="Basic and acidic residues" evidence="1">
    <location>
        <begin position="697"/>
        <end position="708"/>
    </location>
</feature>
<feature type="compositionally biased region" description="Basic and acidic residues" evidence="1">
    <location>
        <begin position="737"/>
        <end position="749"/>
    </location>
</feature>
<feature type="compositionally biased region" description="Basic and acidic residues" evidence="1">
    <location>
        <begin position="657"/>
        <end position="667"/>
    </location>
</feature>
<evidence type="ECO:0000313" key="3">
    <source>
        <dbReference type="Proteomes" id="UP000054845"/>
    </source>
</evidence>
<feature type="region of interest" description="Disordered" evidence="1">
    <location>
        <begin position="1215"/>
        <end position="1387"/>
    </location>
</feature>
<feature type="region of interest" description="Disordered" evidence="1">
    <location>
        <begin position="1079"/>
        <end position="1132"/>
    </location>
</feature>
<keyword evidence="3" id="KW-1185">Reference proteome</keyword>
<feature type="region of interest" description="Disordered" evidence="1">
    <location>
        <begin position="1162"/>
        <end position="1195"/>
    </location>
</feature>
<feature type="region of interest" description="Disordered" evidence="1">
    <location>
        <begin position="657"/>
        <end position="888"/>
    </location>
</feature>
<feature type="region of interest" description="Disordered" evidence="1">
    <location>
        <begin position="1400"/>
        <end position="1447"/>
    </location>
</feature>
<feature type="compositionally biased region" description="Basic and acidic residues" evidence="1">
    <location>
        <begin position="1294"/>
        <end position="1312"/>
    </location>
</feature>
<accession>A0A0P1BCU8</accession>
<name>A0A0P1BCU8_9BASI</name>